<dbReference type="Proteomes" id="UP000549343">
    <property type="component" value="Unassembled WGS sequence"/>
</dbReference>
<gene>
    <name evidence="2" type="ORF">F4557_003269</name>
    <name evidence="1" type="ORF">GCM10009546_30970</name>
</gene>
<protein>
    <submittedName>
        <fullName evidence="2">Uncharacterized protein</fullName>
    </submittedName>
</protein>
<dbReference type="Proteomes" id="UP001501427">
    <property type="component" value="Unassembled WGS sequence"/>
</dbReference>
<evidence type="ECO:0000313" key="3">
    <source>
        <dbReference type="Proteomes" id="UP000549343"/>
    </source>
</evidence>
<dbReference type="AlphaFoldDB" id="A0A7W7ID11"/>
<evidence type="ECO:0000313" key="1">
    <source>
        <dbReference type="EMBL" id="GAA0566431.1"/>
    </source>
</evidence>
<reference evidence="2 3" key="2">
    <citation type="submission" date="2020-08" db="EMBL/GenBank/DDBJ databases">
        <title>Sequencing the genomes of 1000 actinobacteria strains.</title>
        <authorList>
            <person name="Klenk H.-P."/>
        </authorList>
    </citation>
    <scope>NUCLEOTIDE SEQUENCE [LARGE SCALE GENOMIC DNA]</scope>
    <source>
        <strain evidence="2 3">DSM 44772</strain>
    </source>
</reference>
<proteinExistence type="predicted"/>
<organism evidence="2 3">
    <name type="scientific">Actinomadura livida</name>
    <dbReference type="NCBI Taxonomy" id="79909"/>
    <lineage>
        <taxon>Bacteria</taxon>
        <taxon>Bacillati</taxon>
        <taxon>Actinomycetota</taxon>
        <taxon>Actinomycetes</taxon>
        <taxon>Streptosporangiales</taxon>
        <taxon>Thermomonosporaceae</taxon>
        <taxon>Actinomadura</taxon>
    </lineage>
</organism>
<reference evidence="1 4" key="1">
    <citation type="journal article" date="2019" name="Int. J. Syst. Evol. Microbiol.">
        <title>The Global Catalogue of Microorganisms (GCM) 10K type strain sequencing project: providing services to taxonomists for standard genome sequencing and annotation.</title>
        <authorList>
            <consortium name="The Broad Institute Genomics Platform"/>
            <consortium name="The Broad Institute Genome Sequencing Center for Infectious Disease"/>
            <person name="Wu L."/>
            <person name="Ma J."/>
        </authorList>
    </citation>
    <scope>NUCLEOTIDE SEQUENCE [LARGE SCALE GENOMIC DNA]</scope>
    <source>
        <strain evidence="1 4">JCM 10667</strain>
    </source>
</reference>
<dbReference type="EMBL" id="BAAAHD010000025">
    <property type="protein sequence ID" value="GAA0566431.1"/>
    <property type="molecule type" value="Genomic_DNA"/>
</dbReference>
<evidence type="ECO:0000313" key="4">
    <source>
        <dbReference type="Proteomes" id="UP001501427"/>
    </source>
</evidence>
<dbReference type="EMBL" id="JACHMV010000001">
    <property type="protein sequence ID" value="MBB4774851.1"/>
    <property type="molecule type" value="Genomic_DNA"/>
</dbReference>
<accession>A0A7W7ID11</accession>
<keyword evidence="4" id="KW-1185">Reference proteome</keyword>
<sequence length="82" mass="9257">MIVYADDDKCLHTGEDAGEPFDMIVQRAPDLDPAAFPEPITDMSLLRTWQRECGVDMDRIDDPEAYAELQDAVDATRRSLDL</sequence>
<name>A0A7W7ID11_9ACTN</name>
<dbReference type="RefSeq" id="WP_221480685.1">
    <property type="nucleotide sequence ID" value="NZ_BAAAHD010000025.1"/>
</dbReference>
<reference evidence="1" key="3">
    <citation type="submission" date="2023-12" db="EMBL/GenBank/DDBJ databases">
        <authorList>
            <person name="Sun Q."/>
            <person name="Inoue M."/>
        </authorList>
    </citation>
    <scope>NUCLEOTIDE SEQUENCE</scope>
    <source>
        <strain evidence="1">JCM 10667</strain>
    </source>
</reference>
<comment type="caution">
    <text evidence="2">The sequence shown here is derived from an EMBL/GenBank/DDBJ whole genome shotgun (WGS) entry which is preliminary data.</text>
</comment>
<evidence type="ECO:0000313" key="2">
    <source>
        <dbReference type="EMBL" id="MBB4774851.1"/>
    </source>
</evidence>